<evidence type="ECO:0000256" key="2">
    <source>
        <dbReference type="SAM" id="MobiDB-lite"/>
    </source>
</evidence>
<dbReference type="AlphaFoldDB" id="A0A1S3PRR9"/>
<organism evidence="4 5">
    <name type="scientific">Salmo salar</name>
    <name type="common">Atlantic salmon</name>
    <dbReference type="NCBI Taxonomy" id="8030"/>
    <lineage>
        <taxon>Eukaryota</taxon>
        <taxon>Metazoa</taxon>
        <taxon>Chordata</taxon>
        <taxon>Craniata</taxon>
        <taxon>Vertebrata</taxon>
        <taxon>Euteleostomi</taxon>
        <taxon>Actinopterygii</taxon>
        <taxon>Neopterygii</taxon>
        <taxon>Teleostei</taxon>
        <taxon>Protacanthopterygii</taxon>
        <taxon>Salmoniformes</taxon>
        <taxon>Salmonidae</taxon>
        <taxon>Salmoninae</taxon>
        <taxon>Salmo</taxon>
    </lineage>
</organism>
<feature type="region of interest" description="Disordered" evidence="2">
    <location>
        <begin position="861"/>
        <end position="883"/>
    </location>
</feature>
<dbReference type="InterPro" id="IPR035892">
    <property type="entry name" value="C2_domain_sf"/>
</dbReference>
<reference evidence="5" key="1">
    <citation type="submission" date="2025-08" db="UniProtKB">
        <authorList>
            <consortium name="RefSeq"/>
        </authorList>
    </citation>
    <scope>IDENTIFICATION</scope>
</reference>
<sequence length="928" mass="105264">MSSKSDQLLIVVSILQGRQFPKSQRHNLIVHAKFDGEQLATDPVDHKEQPQFCTELAWELDRRTLHQHRLQRTPIKLQCYAVDTTTSVKECVGYIILDLRSVQEIKQAPKWYPLLSSKYTKLKPAILLTIVLENDTKQTELSIERFKAKKAPPRRGSPVLSNLLPEKLEAVLKEDEGYHQIGHQDYCTDLFVLSVTVAFATKLEQLIPSTMKLVGEGSEFFFYYTLLGNDITSEPFQNLISPSFEPERASVRIRSSDPVLLAFLSLQPSLQVHLCCGNHSLGSTEVSLAGLAKSSVDLEKQVATVEGAFILQPPNRAKQSLPPVPMDLQPTVGVSVTLRREALTTPVGANAEGGDGPLIPLKTGTVAHVLPPSPPAEKWPRTPSPGIKSPIKSPTSLAESPPNPLTESEADSLQVEAALQAQPLPTGSVLSPCQVEDEPEGGLSSVSVSAPKIAIPSSAHHYCFSMDLRSVRNLNLGFPVSCTLRYAYQFFGSAAPIMTNPPVEVKRNMEVFLPQSYCAFDFAALPHQVQDTFLRPSEKVAELCYVTTLENLGLVKVQDIVMSESSQNGYPVAQTTVPALRPAPPSSAGGVPTEPRETLEYRAALELEVWKEMQEDLFDDQLKKKELGHMQALAEEWKKRDRERESLVRKKEVEYTILEEQLQKILADLEKREKHLGHAEMEMQRLQREMRAEHELNMCKLQESGRRLREDCAHQVDLERSRVRQLEEERGRQQQQMLDAENKYKLLEKEYQQFREQQSIRPEIRLQSEINLLSLEKVELERTLESTTKSKLHYKQQWGRALKELARFKQREQESAMTRLKKQQQELETMRLRYLAAEEKEAVKSEKHELEDIRNELNRLKQQEDKRPWGSNSAGPAVSLNESADDHLSRLLEERDTLLRTGVYTHEDRIISELNRQIQEAMSHRVDH</sequence>
<dbReference type="Pfam" id="PF00168">
    <property type="entry name" value="C2"/>
    <property type="match status" value="1"/>
</dbReference>
<evidence type="ECO:0000313" key="4">
    <source>
        <dbReference type="Proteomes" id="UP001652741"/>
    </source>
</evidence>
<dbReference type="Pfam" id="PF12416">
    <property type="entry name" value="DUF3668"/>
    <property type="match status" value="1"/>
</dbReference>
<feature type="domain" description="C2" evidence="3">
    <location>
        <begin position="1"/>
        <end position="112"/>
    </location>
</feature>
<accession>A0A1S3PRR9</accession>
<keyword evidence="1" id="KW-0175">Coiled coil</keyword>
<proteinExistence type="predicted"/>
<evidence type="ECO:0000313" key="5">
    <source>
        <dbReference type="RefSeq" id="XP_014030378.2"/>
    </source>
</evidence>
<dbReference type="InterPro" id="IPR000008">
    <property type="entry name" value="C2_dom"/>
</dbReference>
<name>A0A1S3PRR9_SALSA</name>
<protein>
    <submittedName>
        <fullName evidence="5">Centrosomal protein of 120 kDa isoform X2</fullName>
    </submittedName>
</protein>
<evidence type="ECO:0000259" key="3">
    <source>
        <dbReference type="PROSITE" id="PS50004"/>
    </source>
</evidence>
<dbReference type="PROSITE" id="PS50004">
    <property type="entry name" value="C2"/>
    <property type="match status" value="1"/>
</dbReference>
<keyword evidence="4" id="KW-1185">Reference proteome</keyword>
<dbReference type="CTD" id="153241"/>
<dbReference type="RefSeq" id="XP_014030378.2">
    <property type="nucleotide sequence ID" value="XM_014174903.2"/>
</dbReference>
<dbReference type="Bgee" id="ENSSSAG00000065138">
    <property type="expression patterns" value="Expressed in testis and 24 other cell types or tissues"/>
</dbReference>
<dbReference type="Proteomes" id="UP001652741">
    <property type="component" value="Chromosome ssa26"/>
</dbReference>
<feature type="compositionally biased region" description="Low complexity" evidence="2">
    <location>
        <begin position="384"/>
        <end position="396"/>
    </location>
</feature>
<dbReference type="InterPro" id="IPR022136">
    <property type="entry name" value="DUF3668"/>
</dbReference>
<feature type="region of interest" description="Disordered" evidence="2">
    <location>
        <begin position="370"/>
        <end position="411"/>
    </location>
</feature>
<dbReference type="GO" id="GO:0005813">
    <property type="term" value="C:centrosome"/>
    <property type="evidence" value="ECO:0007669"/>
    <property type="project" value="UniProtKB-SubCell"/>
</dbReference>
<dbReference type="InterPro" id="IPR039893">
    <property type="entry name" value="CEP120-like"/>
</dbReference>
<dbReference type="GO" id="GO:0032880">
    <property type="term" value="P:regulation of protein localization"/>
    <property type="evidence" value="ECO:0007669"/>
    <property type="project" value="UniProtKB-ARBA"/>
</dbReference>
<gene>
    <name evidence="5" type="primary">cep120</name>
</gene>
<dbReference type="PANTHER" id="PTHR21574">
    <property type="entry name" value="CENTROSOMAL PROTEIN OF 120 KDA"/>
    <property type="match status" value="1"/>
</dbReference>
<dbReference type="GO" id="GO:1903724">
    <property type="term" value="P:positive regulation of centriole elongation"/>
    <property type="evidence" value="ECO:0007669"/>
    <property type="project" value="TreeGrafter"/>
</dbReference>
<dbReference type="Gene3D" id="2.60.40.150">
    <property type="entry name" value="C2 domain"/>
    <property type="match status" value="1"/>
</dbReference>
<dbReference type="PANTHER" id="PTHR21574:SF0">
    <property type="entry name" value="CENTROSOMAL PROTEIN OF 120 KDA"/>
    <property type="match status" value="1"/>
</dbReference>
<dbReference type="SUPFAM" id="SSF49562">
    <property type="entry name" value="C2 domain (Calcium/lipid-binding domain, CaLB)"/>
    <property type="match status" value="1"/>
</dbReference>
<feature type="coiled-coil region" evidence="1">
    <location>
        <begin position="648"/>
        <end position="757"/>
    </location>
</feature>
<evidence type="ECO:0000256" key="1">
    <source>
        <dbReference type="SAM" id="Coils"/>
    </source>
</evidence>
<dbReference type="GO" id="GO:0022027">
    <property type="term" value="P:interkinetic nuclear migration"/>
    <property type="evidence" value="ECO:0007669"/>
    <property type="project" value="TreeGrafter"/>
</dbReference>